<organism evidence="1 2">
    <name type="scientific">Bacteroides eggerthii</name>
    <dbReference type="NCBI Taxonomy" id="28111"/>
    <lineage>
        <taxon>Bacteria</taxon>
        <taxon>Pseudomonadati</taxon>
        <taxon>Bacteroidota</taxon>
        <taxon>Bacteroidia</taxon>
        <taxon>Bacteroidales</taxon>
        <taxon>Bacteroidaceae</taxon>
        <taxon>Bacteroides</taxon>
    </lineage>
</organism>
<reference evidence="1 2" key="1">
    <citation type="submission" date="2020-04" db="EMBL/GenBank/DDBJ databases">
        <authorList>
            <person name="Hitch T.C.A."/>
            <person name="Wylensek D."/>
            <person name="Clavel T."/>
        </authorList>
    </citation>
    <scope>NUCLEOTIDE SEQUENCE [LARGE SCALE GENOMIC DNA]</scope>
    <source>
        <strain evidence="1 2">WCA3-601-WT-5E</strain>
    </source>
</reference>
<dbReference type="RefSeq" id="WP_168947329.1">
    <property type="nucleotide sequence ID" value="NZ_JABAGL010000005.1"/>
</dbReference>
<dbReference type="AlphaFoldDB" id="A0A7X9S9X7"/>
<evidence type="ECO:0008006" key="3">
    <source>
        <dbReference type="Google" id="ProtNLM"/>
    </source>
</evidence>
<name>A0A7X9S9X7_9BACE</name>
<evidence type="ECO:0000313" key="1">
    <source>
        <dbReference type="EMBL" id="NME85365.1"/>
    </source>
</evidence>
<comment type="caution">
    <text evidence="1">The sequence shown here is derived from an EMBL/GenBank/DDBJ whole genome shotgun (WGS) entry which is preliminary data.</text>
</comment>
<gene>
    <name evidence="1" type="ORF">HF841_04910</name>
</gene>
<sequence length="451" mass="52212">MSRINRKIGNFSFVDTAAGQYAINMNWSQSMSRFFDAGSQDWDGDPVNVAGIRVVPWGPDNNMPNAIRDLLEKNNLGPGILDRKTGLLYGQGPMLYRVRIENNERIQEWLEDDEIQQWLDSWDYKEYIRNNLVEYTHMNGHFTKYYMGKGVRIGRPWVQRLESLHSSEARLVWPDDDSRRLENVKEYLTGDFDSFRSRTFRKYPKFDKWHPTQHETAIKYHCMRSFGRSMYAISCFYGSVPWLENANNLPEIIRHLNENMIAAAYVVHSPQEYWNQKRELIMTMHEDWDEAKVQKEMDRLKDELTETIANVMAGKKNAGKFFSCVDFVDADGHTQSWRIEPIEMNIDKYIEAQAKISRIADSSTTSGFGLSPALANIIIDGKSDSGSQMLYALKIFYGADTQIPEEIALEAINDAIRINFPHKKGIFLGIYRKVINKEDNVSAPDRPTNQV</sequence>
<protein>
    <recommendedName>
        <fullName evidence="3">Phage portal protein</fullName>
    </recommendedName>
</protein>
<dbReference type="Proteomes" id="UP000520291">
    <property type="component" value="Unassembled WGS sequence"/>
</dbReference>
<accession>A0A7X9S9X7</accession>
<evidence type="ECO:0000313" key="2">
    <source>
        <dbReference type="Proteomes" id="UP000520291"/>
    </source>
</evidence>
<dbReference type="EMBL" id="JABAGL010000005">
    <property type="protein sequence ID" value="NME85365.1"/>
    <property type="molecule type" value="Genomic_DNA"/>
</dbReference>
<proteinExistence type="predicted"/>